<dbReference type="EMBL" id="CP026106">
    <property type="protein sequence ID" value="AUT71845.1"/>
    <property type="molecule type" value="Genomic_DNA"/>
</dbReference>
<evidence type="ECO:0008006" key="6">
    <source>
        <dbReference type="Google" id="ProtNLM"/>
    </source>
</evidence>
<reference evidence="3 4" key="1">
    <citation type="journal article" date="2012" name="J. Bacteriol.">
        <title>Draft Genome Sequence of the Soil Bacterium Burkholderia terrae Strain BS001, Which Interacts with Fungal Surface Structures.</title>
        <authorList>
            <person name="Nazir R."/>
            <person name="Hansen M.A."/>
            <person name="Sorensen S."/>
            <person name="van Elsas J.D."/>
        </authorList>
    </citation>
    <scope>NUCLEOTIDE SEQUENCE [LARGE SCALE GENOMIC DNA]</scope>
    <source>
        <strain evidence="3 4">BS001</strain>
    </source>
</reference>
<evidence type="ECO:0000313" key="3">
    <source>
        <dbReference type="EMBL" id="EIN01861.1"/>
    </source>
</evidence>
<dbReference type="Proteomes" id="UP000236649">
    <property type="component" value="Chromosome 2"/>
</dbReference>
<evidence type="ECO:0000313" key="4">
    <source>
        <dbReference type="Proteomes" id="UP000004980"/>
    </source>
</evidence>
<dbReference type="InterPro" id="IPR025975">
    <property type="entry name" value="Polysacc_lyase"/>
</dbReference>
<evidence type="ECO:0000313" key="2">
    <source>
        <dbReference type="EMBL" id="AUT71845.1"/>
    </source>
</evidence>
<dbReference type="Gene3D" id="2.60.120.200">
    <property type="match status" value="1"/>
</dbReference>
<dbReference type="RefSeq" id="WP_007579134.1">
    <property type="nucleotide sequence ID" value="NZ_AKAU01000052.1"/>
</dbReference>
<feature type="signal peptide" evidence="1">
    <location>
        <begin position="1"/>
        <end position="22"/>
    </location>
</feature>
<keyword evidence="4" id="KW-1185">Reference proteome</keyword>
<dbReference type="Pfam" id="PF14099">
    <property type="entry name" value="Polysacc_lyase"/>
    <property type="match status" value="1"/>
</dbReference>
<organism evidence="2 5">
    <name type="scientific">Paraburkholderia hospita</name>
    <dbReference type="NCBI Taxonomy" id="169430"/>
    <lineage>
        <taxon>Bacteria</taxon>
        <taxon>Pseudomonadati</taxon>
        <taxon>Pseudomonadota</taxon>
        <taxon>Betaproteobacteria</taxon>
        <taxon>Burkholderiales</taxon>
        <taxon>Burkholderiaceae</taxon>
        <taxon>Paraburkholderia</taxon>
    </lineage>
</organism>
<protein>
    <recommendedName>
        <fullName evidence="6">Polysaccharide lyase</fullName>
    </recommendedName>
</protein>
<dbReference type="GeneID" id="55531918"/>
<accession>A0AAN1MLU3</accession>
<dbReference type="AlphaFoldDB" id="A0AAN1MLU3"/>
<dbReference type="Proteomes" id="UP000004980">
    <property type="component" value="Unassembled WGS sequence"/>
</dbReference>
<reference evidence="2 5" key="2">
    <citation type="submission" date="2018-01" db="EMBL/GenBank/DDBJ databases">
        <title>Species boundaries and ecological features among Paraburkholderia terrae DSMZ17804T, P. hospita DSMZ17164T and P. caribensis DSMZ13236T.</title>
        <authorList>
            <person name="Pratama A.A."/>
        </authorList>
    </citation>
    <scope>NUCLEOTIDE SEQUENCE [LARGE SCALE GENOMIC DNA]</scope>
    <source>
        <strain evidence="2 5">DSM 17164</strain>
    </source>
</reference>
<dbReference type="EMBL" id="AKAU01000052">
    <property type="protein sequence ID" value="EIN01861.1"/>
    <property type="molecule type" value="Genomic_DNA"/>
</dbReference>
<feature type="chain" id="PRO_5043038310" description="Polysaccharide lyase" evidence="1">
    <location>
        <begin position="23"/>
        <end position="262"/>
    </location>
</feature>
<keyword evidence="1" id="KW-0732">Signal</keyword>
<sequence>MTRPRKATLLFSMFFRLSVAQATGLFDGGDPHTYRTSFVLDLRHGMKDLPVQAARREDITLADDPVTPGNRAVHVEINRGEDFSGVANGSPRTEFLLPSNIRLAPGREYLIRWRTYLPRNFAFDHQQWEIITQIHHGALSGPPPFMLTLSGADYAVSVRGGKNTAHGSGVRICCAMDDVGRWVDWTLQYAPDATGRRATTRLWKDGRQVFNGDGMPNAYPDDSRAYLKFGIYKPEWLIEPSDVQFLEIYYSVVAVGEKAVRP</sequence>
<evidence type="ECO:0000313" key="5">
    <source>
        <dbReference type="Proteomes" id="UP000236649"/>
    </source>
</evidence>
<gene>
    <name evidence="2" type="ORF">C2L64_26780</name>
    <name evidence="3" type="ORF">WQE_07062</name>
</gene>
<name>A0AAN1MLU3_9BURK</name>
<dbReference type="KEGG" id="phs:C2L64_26780"/>
<evidence type="ECO:0000256" key="1">
    <source>
        <dbReference type="SAM" id="SignalP"/>
    </source>
</evidence>
<proteinExistence type="predicted"/>